<dbReference type="Pfam" id="PF03936">
    <property type="entry name" value="Terpene_synth_C"/>
    <property type="match status" value="1"/>
</dbReference>
<keyword evidence="4" id="KW-0460">Magnesium</keyword>
<dbReference type="SFLD" id="SFLDS00005">
    <property type="entry name" value="Isoprenoid_Synthase_Type_I"/>
    <property type="match status" value="1"/>
</dbReference>
<dbReference type="Proteomes" id="UP001652660">
    <property type="component" value="Chromosome 8e"/>
</dbReference>
<dbReference type="InterPro" id="IPR008949">
    <property type="entry name" value="Isoprenoid_synthase_dom_sf"/>
</dbReference>
<proteinExistence type="predicted"/>
<dbReference type="GeneID" id="113722495"/>
<evidence type="ECO:0000313" key="9">
    <source>
        <dbReference type="RefSeq" id="XP_071918278.1"/>
    </source>
</evidence>
<dbReference type="InterPro" id="IPR034741">
    <property type="entry name" value="Terpene_cyclase-like_1_C"/>
</dbReference>
<name>A0ABM4VFH1_COFAR</name>
<dbReference type="InterPro" id="IPR008930">
    <property type="entry name" value="Terpenoid_cyclase/PrenylTrfase"/>
</dbReference>
<dbReference type="InterPro" id="IPR044814">
    <property type="entry name" value="Terpene_cyclase_plant_C1"/>
</dbReference>
<evidence type="ECO:0000256" key="5">
    <source>
        <dbReference type="ARBA" id="ARBA00023239"/>
    </source>
</evidence>
<gene>
    <name evidence="9" type="primary">LOC113722495</name>
</gene>
<organism evidence="8 9">
    <name type="scientific">Coffea arabica</name>
    <name type="common">Arabian coffee</name>
    <dbReference type="NCBI Taxonomy" id="13443"/>
    <lineage>
        <taxon>Eukaryota</taxon>
        <taxon>Viridiplantae</taxon>
        <taxon>Streptophyta</taxon>
        <taxon>Embryophyta</taxon>
        <taxon>Tracheophyta</taxon>
        <taxon>Spermatophyta</taxon>
        <taxon>Magnoliopsida</taxon>
        <taxon>eudicotyledons</taxon>
        <taxon>Gunneridae</taxon>
        <taxon>Pentapetalae</taxon>
        <taxon>asterids</taxon>
        <taxon>lamiids</taxon>
        <taxon>Gentianales</taxon>
        <taxon>Rubiaceae</taxon>
        <taxon>Ixoroideae</taxon>
        <taxon>Gardenieae complex</taxon>
        <taxon>Bertiereae - Coffeeae clade</taxon>
        <taxon>Coffeeae</taxon>
        <taxon>Coffea</taxon>
    </lineage>
</organism>
<evidence type="ECO:0000256" key="2">
    <source>
        <dbReference type="ARBA" id="ARBA00004721"/>
    </source>
</evidence>
<evidence type="ECO:0000256" key="1">
    <source>
        <dbReference type="ARBA" id="ARBA00001946"/>
    </source>
</evidence>
<protein>
    <submittedName>
        <fullName evidence="9">Viridiflorene synthase-like</fullName>
    </submittedName>
</protein>
<dbReference type="CDD" id="cd00684">
    <property type="entry name" value="Terpene_cyclase_plant_C1"/>
    <property type="match status" value="1"/>
</dbReference>
<keyword evidence="5" id="KW-0456">Lyase</keyword>
<dbReference type="Pfam" id="PF01397">
    <property type="entry name" value="Terpene_synth"/>
    <property type="match status" value="1"/>
</dbReference>
<dbReference type="SFLD" id="SFLDG01019">
    <property type="entry name" value="Terpene_Cyclase_Like_1_C_Termi"/>
    <property type="match status" value="1"/>
</dbReference>
<evidence type="ECO:0000313" key="8">
    <source>
        <dbReference type="Proteomes" id="UP001652660"/>
    </source>
</evidence>
<dbReference type="SUPFAM" id="SSF48239">
    <property type="entry name" value="Terpenoid cyclases/Protein prenyltransferases"/>
    <property type="match status" value="1"/>
</dbReference>
<dbReference type="PANTHER" id="PTHR31225:SF93">
    <property type="entry name" value="ALPHA-HUMULENE_(-)-(E)-BETA-CARYOPHYLLENE SYNTHASE"/>
    <property type="match status" value="1"/>
</dbReference>
<dbReference type="Gene3D" id="1.50.10.130">
    <property type="entry name" value="Terpene synthase, N-terminal domain"/>
    <property type="match status" value="1"/>
</dbReference>
<dbReference type="SUPFAM" id="SSF48576">
    <property type="entry name" value="Terpenoid synthases"/>
    <property type="match status" value="1"/>
</dbReference>
<evidence type="ECO:0000256" key="4">
    <source>
        <dbReference type="ARBA" id="ARBA00022842"/>
    </source>
</evidence>
<dbReference type="Gene3D" id="1.10.600.10">
    <property type="entry name" value="Farnesyl Diphosphate Synthase"/>
    <property type="match status" value="1"/>
</dbReference>
<comment type="pathway">
    <text evidence="2">Secondary metabolite biosynthesis; terpenoid biosynthesis.</text>
</comment>
<sequence length="555" mass="64582">MASSETAHHLCNEHEIARPLAYFPENIWSDRIASFTLDKQEHDKYAKEIELLREEVRRMLLSTENNVMDFELLDLIDKVERLGISYHFDNEIEEQLQKIFDECANFEKYQNFDLSTAALQFRLLRQHGFNISCGVFQEFVDVDGKFKDSLGKDKRGLLNLYEAAHVRTYGDSILEEALTFATTHLKTCGAQLVDSTLAKQVEHALKQPLHKGIPRLEIRHYISIYEEDESNNKLLLRLAKMDYHWSQMLHKQELCEILRWGKELNIVSKASYSRERYVECYFWALGTFCEPQYSLARIFFSKIVLWISLIDDIYDAYGTVDELKIFTDAAERWDGSETDQLPEYMKTSFMALLKFNEKLGEDSALKQKTNAFNLYVEEWKNYMRTSLTQSKWFLTRELPSFAEYLKIGMVTSTYYLLPAAGFLVMESATDDAVKWLLSNPKLIQGITKHGRMINDVGTHEFEKLRGATAIEIYMKDYNVSEEEAMKKFEDMADDAWKDMNAEFSRPTAVPRDVLLMALNLARICEVIYKNRGDGYTKPRELEAHIIAMLIDSLSV</sequence>
<keyword evidence="3" id="KW-0479">Metal-binding</keyword>
<comment type="cofactor">
    <cofactor evidence="1">
        <name>Mg(2+)</name>
        <dbReference type="ChEBI" id="CHEBI:18420"/>
    </cofactor>
</comment>
<reference evidence="9" key="1">
    <citation type="submission" date="2025-08" db="UniProtKB">
        <authorList>
            <consortium name="RefSeq"/>
        </authorList>
    </citation>
    <scope>IDENTIFICATION</scope>
    <source>
        <tissue evidence="9">Leaves</tissue>
    </source>
</reference>
<keyword evidence="8" id="KW-1185">Reference proteome</keyword>
<feature type="domain" description="Terpene synthase N-terminal" evidence="6">
    <location>
        <begin position="28"/>
        <end position="205"/>
    </location>
</feature>
<accession>A0ABM4VFH1</accession>
<evidence type="ECO:0000259" key="6">
    <source>
        <dbReference type="Pfam" id="PF01397"/>
    </source>
</evidence>
<dbReference type="RefSeq" id="XP_071918278.1">
    <property type="nucleotide sequence ID" value="XM_072062177.1"/>
</dbReference>
<evidence type="ECO:0000259" key="7">
    <source>
        <dbReference type="Pfam" id="PF03936"/>
    </source>
</evidence>
<dbReference type="InterPro" id="IPR036965">
    <property type="entry name" value="Terpene_synth_N_sf"/>
</dbReference>
<dbReference type="InterPro" id="IPR050148">
    <property type="entry name" value="Terpene_synthase-like"/>
</dbReference>
<feature type="domain" description="Terpene synthase metal-binding" evidence="7">
    <location>
        <begin position="262"/>
        <end position="498"/>
    </location>
</feature>
<dbReference type="InterPro" id="IPR001906">
    <property type="entry name" value="Terpene_synth_N"/>
</dbReference>
<dbReference type="InterPro" id="IPR005630">
    <property type="entry name" value="Terpene_synthase_metal-bd"/>
</dbReference>
<dbReference type="PANTHER" id="PTHR31225">
    <property type="entry name" value="OS04G0344100 PROTEIN-RELATED"/>
    <property type="match status" value="1"/>
</dbReference>
<evidence type="ECO:0000256" key="3">
    <source>
        <dbReference type="ARBA" id="ARBA00022723"/>
    </source>
</evidence>